<proteinExistence type="inferred from homology"/>
<evidence type="ECO:0000313" key="7">
    <source>
        <dbReference type="Proteomes" id="UP001497480"/>
    </source>
</evidence>
<evidence type="ECO:0000256" key="4">
    <source>
        <dbReference type="ARBA" id="ARBA00023242"/>
    </source>
</evidence>
<evidence type="ECO:0000256" key="5">
    <source>
        <dbReference type="SAM" id="MobiDB-lite"/>
    </source>
</evidence>
<sequence>MGPKSYIAYAFSKELGHGDSVTKLHYDMSDANSGSHPPLPTTASVHPPSPGPPSSAPTPSFSIEEQLRHLSLQNDHLARQNEHLSLQNEMLRQGQVFQQQGLFSAFQFLSPGNQFWGSTDTFTQQFPWTGSQYMS</sequence>
<evidence type="ECO:0000256" key="3">
    <source>
        <dbReference type="ARBA" id="ARBA00022723"/>
    </source>
</evidence>
<dbReference type="GO" id="GO:0031490">
    <property type="term" value="F:chromatin DNA binding"/>
    <property type="evidence" value="ECO:0007669"/>
    <property type="project" value="TreeGrafter"/>
</dbReference>
<organism evidence="6 7">
    <name type="scientific">Lupinus luteus</name>
    <name type="common">European yellow lupine</name>
    <dbReference type="NCBI Taxonomy" id="3873"/>
    <lineage>
        <taxon>Eukaryota</taxon>
        <taxon>Viridiplantae</taxon>
        <taxon>Streptophyta</taxon>
        <taxon>Embryophyta</taxon>
        <taxon>Tracheophyta</taxon>
        <taxon>Spermatophyta</taxon>
        <taxon>Magnoliopsida</taxon>
        <taxon>eudicotyledons</taxon>
        <taxon>Gunneridae</taxon>
        <taxon>Pentapetalae</taxon>
        <taxon>rosids</taxon>
        <taxon>fabids</taxon>
        <taxon>Fabales</taxon>
        <taxon>Fabaceae</taxon>
        <taxon>Papilionoideae</taxon>
        <taxon>50 kb inversion clade</taxon>
        <taxon>genistoids sensu lato</taxon>
        <taxon>core genistoids</taxon>
        <taxon>Genisteae</taxon>
        <taxon>Lupinus</taxon>
    </lineage>
</organism>
<dbReference type="Proteomes" id="UP001497480">
    <property type="component" value="Unassembled WGS sequence"/>
</dbReference>
<protein>
    <submittedName>
        <fullName evidence="6">Uncharacterized protein</fullName>
    </submittedName>
</protein>
<keyword evidence="7" id="KW-1185">Reference proteome</keyword>
<evidence type="ECO:0000313" key="6">
    <source>
        <dbReference type="EMBL" id="CAL0299492.1"/>
    </source>
</evidence>
<dbReference type="EMBL" id="CAXHTB010000001">
    <property type="protein sequence ID" value="CAL0299492.1"/>
    <property type="molecule type" value="Genomic_DNA"/>
</dbReference>
<keyword evidence="4" id="KW-0539">Nucleus</keyword>
<accession>A0AAV1VRG9</accession>
<dbReference type="InterPro" id="IPR045109">
    <property type="entry name" value="LSDs-like"/>
</dbReference>
<dbReference type="GO" id="GO:0000785">
    <property type="term" value="C:chromatin"/>
    <property type="evidence" value="ECO:0007669"/>
    <property type="project" value="TreeGrafter"/>
</dbReference>
<evidence type="ECO:0000256" key="1">
    <source>
        <dbReference type="ARBA" id="ARBA00004123"/>
    </source>
</evidence>
<keyword evidence="3" id="KW-0479">Metal-binding</keyword>
<feature type="region of interest" description="Disordered" evidence="5">
    <location>
        <begin position="26"/>
        <end position="60"/>
    </location>
</feature>
<feature type="compositionally biased region" description="Pro residues" evidence="5">
    <location>
        <begin position="47"/>
        <end position="56"/>
    </location>
</feature>
<dbReference type="AlphaFoldDB" id="A0AAV1VRG9"/>
<dbReference type="Gene3D" id="2.60.120.650">
    <property type="entry name" value="Cupin"/>
    <property type="match status" value="1"/>
</dbReference>
<gene>
    <name evidence="6" type="ORF">LLUT_LOCUS552</name>
</gene>
<dbReference type="GO" id="GO:0006357">
    <property type="term" value="P:regulation of transcription by RNA polymerase II"/>
    <property type="evidence" value="ECO:0007669"/>
    <property type="project" value="TreeGrafter"/>
</dbReference>
<name>A0AAV1VRG9_LUPLU</name>
<reference evidence="6 7" key="1">
    <citation type="submission" date="2024-03" db="EMBL/GenBank/DDBJ databases">
        <authorList>
            <person name="Martinez-Hernandez J."/>
        </authorList>
    </citation>
    <scope>NUCLEOTIDE SEQUENCE [LARGE SCALE GENOMIC DNA]</scope>
</reference>
<comment type="similarity">
    <text evidence="2">Belongs to the JARID1 histone demethylase family.</text>
</comment>
<dbReference type="GO" id="GO:0046872">
    <property type="term" value="F:metal ion binding"/>
    <property type="evidence" value="ECO:0007669"/>
    <property type="project" value="UniProtKB-KW"/>
</dbReference>
<dbReference type="GO" id="GO:0003712">
    <property type="term" value="F:transcription coregulator activity"/>
    <property type="evidence" value="ECO:0007669"/>
    <property type="project" value="TreeGrafter"/>
</dbReference>
<dbReference type="PANTHER" id="PTHR12549:SF38">
    <property type="entry name" value="JMJC DOMAIN-CONTAINING HISTONE DEMETHYLASE 2, ISOFORM A"/>
    <property type="match status" value="1"/>
</dbReference>
<evidence type="ECO:0000256" key="2">
    <source>
        <dbReference type="ARBA" id="ARBA00006801"/>
    </source>
</evidence>
<dbReference type="PANTHER" id="PTHR12549">
    <property type="entry name" value="JMJC DOMAIN-CONTAINING HISTONE DEMETHYLATION PROTEIN"/>
    <property type="match status" value="1"/>
</dbReference>
<comment type="subcellular location">
    <subcellularLocation>
        <location evidence="1">Nucleus</location>
    </subcellularLocation>
</comment>
<dbReference type="GO" id="GO:0032454">
    <property type="term" value="F:histone H3K9 demethylase activity"/>
    <property type="evidence" value="ECO:0007669"/>
    <property type="project" value="InterPro"/>
</dbReference>
<comment type="caution">
    <text evidence="6">The sequence shown here is derived from an EMBL/GenBank/DDBJ whole genome shotgun (WGS) entry which is preliminary data.</text>
</comment>
<dbReference type="GO" id="GO:0000118">
    <property type="term" value="C:histone deacetylase complex"/>
    <property type="evidence" value="ECO:0007669"/>
    <property type="project" value="TreeGrafter"/>
</dbReference>